<evidence type="ECO:0000256" key="2">
    <source>
        <dbReference type="SAM" id="MobiDB-lite"/>
    </source>
</evidence>
<dbReference type="EMBL" id="CAJVPK010000085">
    <property type="protein sequence ID" value="CAG8445387.1"/>
    <property type="molecule type" value="Genomic_DNA"/>
</dbReference>
<organism evidence="3 4">
    <name type="scientific">Diversispora eburnea</name>
    <dbReference type="NCBI Taxonomy" id="1213867"/>
    <lineage>
        <taxon>Eukaryota</taxon>
        <taxon>Fungi</taxon>
        <taxon>Fungi incertae sedis</taxon>
        <taxon>Mucoromycota</taxon>
        <taxon>Glomeromycotina</taxon>
        <taxon>Glomeromycetes</taxon>
        <taxon>Diversisporales</taxon>
        <taxon>Diversisporaceae</taxon>
        <taxon>Diversispora</taxon>
    </lineage>
</organism>
<dbReference type="OrthoDB" id="76224at2759"/>
<feature type="region of interest" description="Disordered" evidence="2">
    <location>
        <begin position="269"/>
        <end position="289"/>
    </location>
</feature>
<feature type="coiled-coil region" evidence="1">
    <location>
        <begin position="336"/>
        <end position="370"/>
    </location>
</feature>
<evidence type="ECO:0000256" key="1">
    <source>
        <dbReference type="SAM" id="Coils"/>
    </source>
</evidence>
<sequence>MQQKINSGTESEDSQENENSSLPSFKPPLGFERGKHAKVASKFNVSEVENNETEIWIIKVPSRIVKADLSGKSFKIPVEATEGSTKVANLQKKLHETIFTSYQKRTVETMADYGVYIENLGNLQSNNESKQSKNSSHQVILDKMQEFELLIPNNSSNSSNSNGELVLSSKKPTRYFNIYREIEFPDSIINIKKSRNSLIPQHPPESFIPRFITTFPEFPKERTEEVNLEKENFRKKLINEWEFNRWHKEIKKHNKKMREAYYDWQEKYDNNNEDSENNENKDDLDSEEFLTTTDEETDLVKKKKTKINHESRSFTLKLQNRNEIDSEEEKILAEVMEEEEALAKIAHEQIRIKEEKIQNLEEAEKKTAETWTSSLVTYPKFERPITWWSKMREKILVEEEKKLKPYIIKRDWSMQERLEYYKEYHSEAPSYPISEAKGQEIEINYDGIYDKITVPKPHPKRIKSPPKQGTLGYISPCVEYIDE</sequence>
<keyword evidence="1" id="KW-0175">Coiled coil</keyword>
<comment type="caution">
    <text evidence="3">The sequence shown here is derived from an EMBL/GenBank/DDBJ whole genome shotgun (WGS) entry which is preliminary data.</text>
</comment>
<dbReference type="Gene3D" id="6.20.250.70">
    <property type="match status" value="1"/>
</dbReference>
<protein>
    <submittedName>
        <fullName evidence="3">7539_t:CDS:1</fullName>
    </submittedName>
</protein>
<dbReference type="Proteomes" id="UP000789706">
    <property type="component" value="Unassembled WGS sequence"/>
</dbReference>
<feature type="region of interest" description="Disordered" evidence="2">
    <location>
        <begin position="1"/>
        <end position="31"/>
    </location>
</feature>
<accession>A0A9N8YNC5</accession>
<evidence type="ECO:0000313" key="3">
    <source>
        <dbReference type="EMBL" id="CAG8445387.1"/>
    </source>
</evidence>
<gene>
    <name evidence="3" type="ORF">DEBURN_LOCUS1755</name>
</gene>
<evidence type="ECO:0000313" key="4">
    <source>
        <dbReference type="Proteomes" id="UP000789706"/>
    </source>
</evidence>
<keyword evidence="4" id="KW-1185">Reference proteome</keyword>
<proteinExistence type="predicted"/>
<dbReference type="AlphaFoldDB" id="A0A9N8YNC5"/>
<name>A0A9N8YNC5_9GLOM</name>
<reference evidence="3" key="1">
    <citation type="submission" date="2021-06" db="EMBL/GenBank/DDBJ databases">
        <authorList>
            <person name="Kallberg Y."/>
            <person name="Tangrot J."/>
            <person name="Rosling A."/>
        </authorList>
    </citation>
    <scope>NUCLEOTIDE SEQUENCE</scope>
    <source>
        <strain evidence="3">AZ414A</strain>
    </source>
</reference>